<feature type="domain" description="HTH myb-type" evidence="3">
    <location>
        <begin position="66"/>
        <end position="118"/>
    </location>
</feature>
<feature type="domain" description="HTH myb-type" evidence="3">
    <location>
        <begin position="7"/>
        <end position="63"/>
    </location>
</feature>
<dbReference type="GeneID" id="37226435"/>
<organism evidence="4 5">
    <name type="scientific">Aspergillus ibericus CBS 121593</name>
    <dbReference type="NCBI Taxonomy" id="1448316"/>
    <lineage>
        <taxon>Eukaryota</taxon>
        <taxon>Fungi</taxon>
        <taxon>Dikarya</taxon>
        <taxon>Ascomycota</taxon>
        <taxon>Pezizomycotina</taxon>
        <taxon>Eurotiomycetes</taxon>
        <taxon>Eurotiomycetidae</taxon>
        <taxon>Eurotiales</taxon>
        <taxon>Aspergillaceae</taxon>
        <taxon>Aspergillus</taxon>
        <taxon>Aspergillus subgen. Circumdati</taxon>
    </lineage>
</organism>
<proteinExistence type="predicted"/>
<dbReference type="InterPro" id="IPR001005">
    <property type="entry name" value="SANT/Myb"/>
</dbReference>
<feature type="domain" description="Myb-like" evidence="2">
    <location>
        <begin position="64"/>
        <end position="114"/>
    </location>
</feature>
<protein>
    <submittedName>
        <fullName evidence="4">Uncharacterized protein</fullName>
    </submittedName>
</protein>
<dbReference type="InterPro" id="IPR050560">
    <property type="entry name" value="MYB_TF"/>
</dbReference>
<evidence type="ECO:0000313" key="4">
    <source>
        <dbReference type="EMBL" id="RAK98987.1"/>
    </source>
</evidence>
<dbReference type="OrthoDB" id="2143914at2759"/>
<dbReference type="PROSITE" id="PS51294">
    <property type="entry name" value="HTH_MYB"/>
    <property type="match status" value="3"/>
</dbReference>
<dbReference type="RefSeq" id="XP_025573315.1">
    <property type="nucleotide sequence ID" value="XM_025721570.1"/>
</dbReference>
<dbReference type="STRING" id="1448316.A0A395GWC6"/>
<feature type="region of interest" description="Disordered" evidence="1">
    <location>
        <begin position="242"/>
        <end position="275"/>
    </location>
</feature>
<dbReference type="PANTHER" id="PTHR45614:SF265">
    <property type="entry name" value="MYB-LIKE DOMAIN-CONTAINING PROTEIN-RELATED"/>
    <property type="match status" value="1"/>
</dbReference>
<sequence>MGTNMNMHSRTRNYWTAEEDQILREEVMVQVSTLGSVKDWTTIAARLDSRRTNKDCRKRWSKLEGNVNKGVWSGDEDERLRRAVGEFGFAWTLVAQEVQTRHADQCAKRWNHFLDPNLIHDGWTDGEDERLLRAVGTYGRVWRVISEKEFPRRSATDLKNRYMIVQRKRALGKPHSSSTSPDGNLAPESTSGYESDSDEGIHQNHPADPFTIPPTDPTMHYDPDLDLDLDIDMTLLPELISSMPDPYPFGPLDPQLSTTTTTSPSTPPGLPDPNASMFYALDDYTWLDPDPTLSQMPEDSEMMQAVPVSSSTSVSGSGSGSGSTPQQCPDAVAALKYNLLLEDVQPETLSHIMDVVLKSQRQVKMKLSSAESLGGYA</sequence>
<dbReference type="GO" id="GO:0000278">
    <property type="term" value="P:mitotic cell cycle"/>
    <property type="evidence" value="ECO:0007669"/>
    <property type="project" value="TreeGrafter"/>
</dbReference>
<feature type="domain" description="Myb-like" evidence="2">
    <location>
        <begin position="115"/>
        <end position="162"/>
    </location>
</feature>
<dbReference type="InterPro" id="IPR017930">
    <property type="entry name" value="Myb_dom"/>
</dbReference>
<accession>A0A395GWC6</accession>
<feature type="region of interest" description="Disordered" evidence="1">
    <location>
        <begin position="302"/>
        <end position="327"/>
    </location>
</feature>
<reference evidence="4 5" key="1">
    <citation type="submission" date="2018-02" db="EMBL/GenBank/DDBJ databases">
        <title>The genomes of Aspergillus section Nigri reveals drivers in fungal speciation.</title>
        <authorList>
            <consortium name="DOE Joint Genome Institute"/>
            <person name="Vesth T.C."/>
            <person name="Nybo J."/>
            <person name="Theobald S."/>
            <person name="Brandl J."/>
            <person name="Frisvad J.C."/>
            <person name="Nielsen K.F."/>
            <person name="Lyhne E.K."/>
            <person name="Kogle M.E."/>
            <person name="Kuo A."/>
            <person name="Riley R."/>
            <person name="Clum A."/>
            <person name="Nolan M."/>
            <person name="Lipzen A."/>
            <person name="Salamov A."/>
            <person name="Henrissat B."/>
            <person name="Wiebenga A."/>
            <person name="De vries R.P."/>
            <person name="Grigoriev I.V."/>
            <person name="Mortensen U.H."/>
            <person name="Andersen M.R."/>
            <person name="Baker S.E."/>
        </authorList>
    </citation>
    <scope>NUCLEOTIDE SEQUENCE [LARGE SCALE GENOMIC DNA]</scope>
    <source>
        <strain evidence="4 5">CBS 121593</strain>
    </source>
</reference>
<dbReference type="PANTHER" id="PTHR45614">
    <property type="entry name" value="MYB PROTEIN-RELATED"/>
    <property type="match status" value="1"/>
</dbReference>
<feature type="compositionally biased region" description="Low complexity" evidence="1">
    <location>
        <begin position="252"/>
        <end position="264"/>
    </location>
</feature>
<dbReference type="CDD" id="cd00167">
    <property type="entry name" value="SANT"/>
    <property type="match status" value="3"/>
</dbReference>
<evidence type="ECO:0000259" key="2">
    <source>
        <dbReference type="PROSITE" id="PS50090"/>
    </source>
</evidence>
<dbReference type="SMART" id="SM00717">
    <property type="entry name" value="SANT"/>
    <property type="match status" value="3"/>
</dbReference>
<evidence type="ECO:0000313" key="5">
    <source>
        <dbReference type="Proteomes" id="UP000249402"/>
    </source>
</evidence>
<name>A0A395GWC6_9EURO</name>
<dbReference type="GO" id="GO:0000981">
    <property type="term" value="F:DNA-binding transcription factor activity, RNA polymerase II-specific"/>
    <property type="evidence" value="ECO:0007669"/>
    <property type="project" value="TreeGrafter"/>
</dbReference>
<dbReference type="GO" id="GO:0045944">
    <property type="term" value="P:positive regulation of transcription by RNA polymerase II"/>
    <property type="evidence" value="ECO:0007669"/>
    <property type="project" value="TreeGrafter"/>
</dbReference>
<feature type="compositionally biased region" description="Polar residues" evidence="1">
    <location>
        <begin position="175"/>
        <end position="194"/>
    </location>
</feature>
<feature type="domain" description="Myb-like" evidence="2">
    <location>
        <begin position="7"/>
        <end position="63"/>
    </location>
</feature>
<feature type="domain" description="HTH myb-type" evidence="3">
    <location>
        <begin position="123"/>
        <end position="170"/>
    </location>
</feature>
<dbReference type="VEuPathDB" id="FungiDB:BO80DRAFT_446818"/>
<dbReference type="SUPFAM" id="SSF46689">
    <property type="entry name" value="Homeodomain-like"/>
    <property type="match status" value="2"/>
</dbReference>
<dbReference type="EMBL" id="KZ824449">
    <property type="protein sequence ID" value="RAK98987.1"/>
    <property type="molecule type" value="Genomic_DNA"/>
</dbReference>
<dbReference type="GO" id="GO:0005634">
    <property type="term" value="C:nucleus"/>
    <property type="evidence" value="ECO:0007669"/>
    <property type="project" value="TreeGrafter"/>
</dbReference>
<feature type="region of interest" description="Disordered" evidence="1">
    <location>
        <begin position="169"/>
        <end position="224"/>
    </location>
</feature>
<dbReference type="PROSITE" id="PS50090">
    <property type="entry name" value="MYB_LIKE"/>
    <property type="match status" value="3"/>
</dbReference>
<dbReference type="Proteomes" id="UP000249402">
    <property type="component" value="Unassembled WGS sequence"/>
</dbReference>
<dbReference type="AlphaFoldDB" id="A0A395GWC6"/>
<dbReference type="InterPro" id="IPR009057">
    <property type="entry name" value="Homeodomain-like_sf"/>
</dbReference>
<gene>
    <name evidence="4" type="ORF">BO80DRAFT_446818</name>
</gene>
<dbReference type="GO" id="GO:0000978">
    <property type="term" value="F:RNA polymerase II cis-regulatory region sequence-specific DNA binding"/>
    <property type="evidence" value="ECO:0007669"/>
    <property type="project" value="TreeGrafter"/>
</dbReference>
<dbReference type="Pfam" id="PF00249">
    <property type="entry name" value="Myb_DNA-binding"/>
    <property type="match status" value="1"/>
</dbReference>
<dbReference type="Pfam" id="PF13921">
    <property type="entry name" value="Myb_DNA-bind_6"/>
    <property type="match status" value="1"/>
</dbReference>
<dbReference type="Gene3D" id="1.10.10.60">
    <property type="entry name" value="Homeodomain-like"/>
    <property type="match status" value="3"/>
</dbReference>
<evidence type="ECO:0000259" key="3">
    <source>
        <dbReference type="PROSITE" id="PS51294"/>
    </source>
</evidence>
<keyword evidence="5" id="KW-1185">Reference proteome</keyword>
<evidence type="ECO:0000256" key="1">
    <source>
        <dbReference type="SAM" id="MobiDB-lite"/>
    </source>
</evidence>